<dbReference type="PANTHER" id="PTHR31004:SF1">
    <property type="entry name" value="TRANSMEMBRANE PROTEIN 79"/>
    <property type="match status" value="1"/>
</dbReference>
<dbReference type="GO" id="GO:0045684">
    <property type="term" value="P:positive regulation of epidermis development"/>
    <property type="evidence" value="ECO:0007669"/>
    <property type="project" value="Ensembl"/>
</dbReference>
<keyword evidence="4" id="KW-1185">Reference proteome</keyword>
<feature type="transmembrane region" description="Helical" evidence="2">
    <location>
        <begin position="243"/>
        <end position="261"/>
    </location>
</feature>
<reference evidence="3" key="3">
    <citation type="submission" date="2025-09" db="UniProtKB">
        <authorList>
            <consortium name="Ensembl"/>
        </authorList>
    </citation>
    <scope>IDENTIFICATION</scope>
</reference>
<dbReference type="GO" id="GO:0002070">
    <property type="term" value="P:epithelial cell maturation"/>
    <property type="evidence" value="ECO:0007669"/>
    <property type="project" value="Ensembl"/>
</dbReference>
<evidence type="ECO:0000256" key="1">
    <source>
        <dbReference type="SAM" id="MobiDB-lite"/>
    </source>
</evidence>
<dbReference type="PANTHER" id="PTHR31004">
    <property type="entry name" value="TRANSMEMBRANE PROTEIN 79"/>
    <property type="match status" value="1"/>
</dbReference>
<feature type="transmembrane region" description="Helical" evidence="2">
    <location>
        <begin position="268"/>
        <end position="289"/>
    </location>
</feature>
<dbReference type="GeneTree" id="ENSGT00390000002390"/>
<reference evidence="3" key="2">
    <citation type="submission" date="2025-08" db="UniProtKB">
        <authorList>
            <consortium name="Ensembl"/>
        </authorList>
    </citation>
    <scope>IDENTIFICATION</scope>
</reference>
<reference evidence="3" key="1">
    <citation type="journal article" date="2010" name="PLoS Biol.">
        <title>Multi-platform next-generation sequencing of the domestic turkey (Meleagris gallopavo): genome assembly and analysis.</title>
        <authorList>
            <person name="Dalloul R.A."/>
            <person name="Long J.A."/>
            <person name="Zimin A.V."/>
            <person name="Aslam L."/>
            <person name="Beal K."/>
            <person name="Blomberg L.A."/>
            <person name="Bouffard P."/>
            <person name="Burt D.W."/>
            <person name="Crasta O."/>
            <person name="Crooijmans R.P."/>
            <person name="Cooper K."/>
            <person name="Coulombe R.A."/>
            <person name="De S."/>
            <person name="Delany M.E."/>
            <person name="Dodgson J.B."/>
            <person name="Dong J.J."/>
            <person name="Evans C."/>
            <person name="Frederickson K.M."/>
            <person name="Flicek P."/>
            <person name="Florea L."/>
            <person name="Folkerts O."/>
            <person name="Groenen M.A."/>
            <person name="Harkins T.T."/>
            <person name="Herrero J."/>
            <person name="Hoffmann S."/>
            <person name="Megens H.J."/>
            <person name="Jiang A."/>
            <person name="de Jong P."/>
            <person name="Kaiser P."/>
            <person name="Kim H."/>
            <person name="Kim K.W."/>
            <person name="Kim S."/>
            <person name="Langenberger D."/>
            <person name="Lee M.K."/>
            <person name="Lee T."/>
            <person name="Mane S."/>
            <person name="Marcais G."/>
            <person name="Marz M."/>
            <person name="McElroy A.P."/>
            <person name="Modise T."/>
            <person name="Nefedov M."/>
            <person name="Notredame C."/>
            <person name="Paton I.R."/>
            <person name="Payne W.S."/>
            <person name="Pertea G."/>
            <person name="Prickett D."/>
            <person name="Puiu D."/>
            <person name="Qioa D."/>
            <person name="Raineri E."/>
            <person name="Ruffier M."/>
            <person name="Salzberg S.L."/>
            <person name="Schatz M.C."/>
            <person name="Scheuring C."/>
            <person name="Schmidt C.J."/>
            <person name="Schroeder S."/>
            <person name="Searle S.M."/>
            <person name="Smith E.J."/>
            <person name="Smith J."/>
            <person name="Sonstegard T.S."/>
            <person name="Stadler P.F."/>
            <person name="Tafer H."/>
            <person name="Tu Z.J."/>
            <person name="Van Tassell C.P."/>
            <person name="Vilella A.J."/>
            <person name="Williams K.P."/>
            <person name="Yorke J.A."/>
            <person name="Zhang L."/>
            <person name="Zhang H.B."/>
            <person name="Zhang X."/>
            <person name="Zhang Y."/>
            <person name="Reed K.M."/>
        </authorList>
    </citation>
    <scope>NUCLEOTIDE SEQUENCE [LARGE SCALE GENOMIC DNA]</scope>
</reference>
<keyword evidence="2" id="KW-1133">Transmembrane helix</keyword>
<dbReference type="SUPFAM" id="SSF161084">
    <property type="entry name" value="MAPEG domain-like"/>
    <property type="match status" value="1"/>
</dbReference>
<feature type="transmembrane region" description="Helical" evidence="2">
    <location>
        <begin position="199"/>
        <end position="223"/>
    </location>
</feature>
<dbReference type="InterPro" id="IPR023352">
    <property type="entry name" value="MAPEG-like_dom_sf"/>
</dbReference>
<dbReference type="GO" id="GO:0061436">
    <property type="term" value="P:establishment of skin barrier"/>
    <property type="evidence" value="ECO:0007669"/>
    <property type="project" value="Ensembl"/>
</dbReference>
<gene>
    <name evidence="3" type="primary">TMEM79</name>
</gene>
<dbReference type="Ensembl" id="ENSMGAT00000007237.3">
    <property type="protein sequence ID" value="ENSMGAP00000006484.3"/>
    <property type="gene ID" value="ENSMGAG00000006478.3"/>
</dbReference>
<name>H9H104_MELGA</name>
<dbReference type="GO" id="GO:0042335">
    <property type="term" value="P:cuticle development"/>
    <property type="evidence" value="ECO:0007669"/>
    <property type="project" value="Ensembl"/>
</dbReference>
<evidence type="ECO:0000313" key="3">
    <source>
        <dbReference type="Ensembl" id="ENSMGAP00000006484.3"/>
    </source>
</evidence>
<organism evidence="3 4">
    <name type="scientific">Meleagris gallopavo</name>
    <name type="common">Wild turkey</name>
    <dbReference type="NCBI Taxonomy" id="9103"/>
    <lineage>
        <taxon>Eukaryota</taxon>
        <taxon>Metazoa</taxon>
        <taxon>Chordata</taxon>
        <taxon>Craniata</taxon>
        <taxon>Vertebrata</taxon>
        <taxon>Euteleostomi</taxon>
        <taxon>Archelosauria</taxon>
        <taxon>Archosauria</taxon>
        <taxon>Dinosauria</taxon>
        <taxon>Saurischia</taxon>
        <taxon>Theropoda</taxon>
        <taxon>Coelurosauria</taxon>
        <taxon>Aves</taxon>
        <taxon>Neognathae</taxon>
        <taxon>Galloanserae</taxon>
        <taxon>Galliformes</taxon>
        <taxon>Phasianidae</taxon>
        <taxon>Meleagridinae</taxon>
        <taxon>Meleagris</taxon>
    </lineage>
</organism>
<dbReference type="HOGENOM" id="CLU_062246_2_0_1"/>
<dbReference type="GO" id="GO:0042802">
    <property type="term" value="F:identical protein binding"/>
    <property type="evidence" value="ECO:0007669"/>
    <property type="project" value="Ensembl"/>
</dbReference>
<feature type="compositionally biased region" description="Basic and acidic residues" evidence="1">
    <location>
        <begin position="58"/>
        <end position="71"/>
    </location>
</feature>
<keyword evidence="2" id="KW-0472">Membrane</keyword>
<dbReference type="Proteomes" id="UP000001645">
    <property type="component" value="Unplaced"/>
</dbReference>
<proteinExistence type="predicted"/>
<protein>
    <submittedName>
        <fullName evidence="3">Transmembrane protein 79</fullName>
    </submittedName>
</protein>
<dbReference type="AlphaFoldDB" id="H9H104"/>
<sequence>MAAADPTLPLEEVALLELGKAALPDEDPPAPDDHHGDPDATLLWDQRQHGARGQPEATETKRRSSPEGARDDPEEGTPACPPPEADGEEDPRLPVMAAHVFVPIDLHCIEQTPGEQKKHPSRYRGPLVFEGQAAKLPAEGPPCPCARVCSTATLKAVASVVGALFLCPCLIYGAYVFLPFDAPLLPTISTRLVYTLRCAAFATVPIVLGMIVSGISRLCSSALEPFGKLQREVEIHRTYVSQSVHLFILYFFNMAVLATYLQQELLKLIPLFTGLFAISRLTYWLSYAFGRSFRAFGFAMTFLPLLAMLLWNLYNMFVLEPENLLAVATAKPEESSQQSRARLRYWG</sequence>
<dbReference type="GO" id="GO:0032588">
    <property type="term" value="C:trans-Golgi network membrane"/>
    <property type="evidence" value="ECO:0007669"/>
    <property type="project" value="Ensembl"/>
</dbReference>
<dbReference type="GO" id="GO:0005765">
    <property type="term" value="C:lysosomal membrane"/>
    <property type="evidence" value="ECO:0007669"/>
    <property type="project" value="Ensembl"/>
</dbReference>
<dbReference type="Bgee" id="ENSMGAG00000006478">
    <property type="expression patterns" value="Expressed in cecal tonsil and 17 other cell types or tissues"/>
</dbReference>
<feature type="transmembrane region" description="Helical" evidence="2">
    <location>
        <begin position="156"/>
        <end position="178"/>
    </location>
</feature>
<evidence type="ECO:0000313" key="4">
    <source>
        <dbReference type="Proteomes" id="UP000001645"/>
    </source>
</evidence>
<evidence type="ECO:0000256" key="2">
    <source>
        <dbReference type="SAM" id="Phobius"/>
    </source>
</evidence>
<dbReference type="GO" id="GO:0045055">
    <property type="term" value="P:regulated exocytosis"/>
    <property type="evidence" value="ECO:0007669"/>
    <property type="project" value="Ensembl"/>
</dbReference>
<keyword evidence="2" id="KW-0812">Transmembrane</keyword>
<accession>H9H104</accession>
<feature type="transmembrane region" description="Helical" evidence="2">
    <location>
        <begin position="295"/>
        <end position="314"/>
    </location>
</feature>
<dbReference type="InParanoid" id="H9H104"/>
<feature type="region of interest" description="Disordered" evidence="1">
    <location>
        <begin position="15"/>
        <end position="90"/>
    </location>
</feature>
<dbReference type="OrthoDB" id="8887147at2759"/>
<dbReference type="GO" id="GO:0070268">
    <property type="term" value="P:cornification"/>
    <property type="evidence" value="ECO:0007669"/>
    <property type="project" value="Ensembl"/>
</dbReference>